<evidence type="ECO:0000259" key="7">
    <source>
        <dbReference type="PROSITE" id="PS51918"/>
    </source>
</evidence>
<evidence type="ECO:0000313" key="9">
    <source>
        <dbReference type="Proteomes" id="UP000184526"/>
    </source>
</evidence>
<evidence type="ECO:0000256" key="5">
    <source>
        <dbReference type="ARBA" id="ARBA00023014"/>
    </source>
</evidence>
<dbReference type="SFLD" id="SFLDS00029">
    <property type="entry name" value="Radical_SAM"/>
    <property type="match status" value="1"/>
</dbReference>
<dbReference type="InterPro" id="IPR051198">
    <property type="entry name" value="BchE-like"/>
</dbReference>
<name>A0A1M5TZM0_9CLOT</name>
<evidence type="ECO:0000256" key="2">
    <source>
        <dbReference type="ARBA" id="ARBA00022691"/>
    </source>
</evidence>
<protein>
    <submittedName>
        <fullName evidence="8">Radical SAM superfamily enzyme YgiQ, UPF0313 family</fullName>
    </submittedName>
</protein>
<dbReference type="InterPro" id="IPR025288">
    <property type="entry name" value="DUF4080"/>
</dbReference>
<dbReference type="Gene3D" id="3.80.30.20">
    <property type="entry name" value="tm_1862 like domain"/>
    <property type="match status" value="1"/>
</dbReference>
<sequence length="558" mass="66617">MKVLLTAINSQYVHSNLAIKYLRAYTKDIDYDLELVEYTINDRKERVLEDILFRNPDVITFSCYIWNIEYINELVKLIRLLNKNIKIVIGGPEVSYNNENLLRNNTADYIIVGEGEASYRELILYLKGEIKDIREVKGIYFKENENIIFNGYREILDFNSVKFPYEEEDDLDNKIVYYEASRGCPFRCKYCLSSVDRKVRFLNLDRVKSELQYFIDKKVKLVKFVDRTFNCKHDFSMGIWEFLINAHTDTKFHFEISADLLNEEEITLLKKAPKGRFQFEVGVQTTNDEVLKNINRQVKFNKIKENVKAISQGKNIMQHLDLIAGLPDEDFESFKKSFNDVYEIKPDEIQLGFLKIIKGSPMADEVEMWGMIYSPFTPYEILKTNSISYYELILLKRVEEMVDKYYNTGKFENIINYFVRKFESPFDFYYELGNFFYDKGYFNRSISSSQYYKVFLEFNNEVLKEEQCILKEIIKFDYMKYNKKKWIPEFLNPHMDKKEERELKEKLSSIELGIEKNNIHIEKYNIKISEFIKNFTLNNIPEYVAYDVKDEEKIVFIC</sequence>
<reference evidence="8 9" key="1">
    <citation type="submission" date="2016-11" db="EMBL/GenBank/DDBJ databases">
        <authorList>
            <person name="Jaros S."/>
            <person name="Januszkiewicz K."/>
            <person name="Wedrychowicz H."/>
        </authorList>
    </citation>
    <scope>NUCLEOTIDE SEQUENCE [LARGE SCALE GENOMIC DNA]</scope>
    <source>
        <strain evidence="8 9">DSM 3089</strain>
    </source>
</reference>
<dbReference type="InterPro" id="IPR058240">
    <property type="entry name" value="rSAM_sf"/>
</dbReference>
<keyword evidence="9" id="KW-1185">Reference proteome</keyword>
<evidence type="ECO:0000256" key="1">
    <source>
        <dbReference type="ARBA" id="ARBA00001966"/>
    </source>
</evidence>
<dbReference type="Proteomes" id="UP000184526">
    <property type="component" value="Unassembled WGS sequence"/>
</dbReference>
<keyword evidence="5" id="KW-0411">Iron-sulfur</keyword>
<feature type="domain" description="Radical SAM core" evidence="7">
    <location>
        <begin position="170"/>
        <end position="388"/>
    </location>
</feature>
<gene>
    <name evidence="8" type="ORF">SAMN02745196_00780</name>
</gene>
<evidence type="ECO:0000259" key="6">
    <source>
        <dbReference type="PROSITE" id="PS51332"/>
    </source>
</evidence>
<dbReference type="CDD" id="cd02068">
    <property type="entry name" value="radical_SAM_B12_BD"/>
    <property type="match status" value="1"/>
</dbReference>
<dbReference type="RefSeq" id="WP_072830225.1">
    <property type="nucleotide sequence ID" value="NZ_FQXP01000003.1"/>
</dbReference>
<dbReference type="OrthoDB" id="9801424at2"/>
<dbReference type="GO" id="GO:0005829">
    <property type="term" value="C:cytosol"/>
    <property type="evidence" value="ECO:0007669"/>
    <property type="project" value="TreeGrafter"/>
</dbReference>
<dbReference type="PANTHER" id="PTHR43409">
    <property type="entry name" value="ANAEROBIC MAGNESIUM-PROTOPORPHYRIN IX MONOMETHYL ESTER CYCLASE-RELATED"/>
    <property type="match status" value="1"/>
</dbReference>
<keyword evidence="3" id="KW-0479">Metal-binding</keyword>
<dbReference type="GO" id="GO:0031419">
    <property type="term" value="F:cobalamin binding"/>
    <property type="evidence" value="ECO:0007669"/>
    <property type="project" value="InterPro"/>
</dbReference>
<dbReference type="SMART" id="SM00729">
    <property type="entry name" value="Elp3"/>
    <property type="match status" value="1"/>
</dbReference>
<dbReference type="Gene3D" id="3.40.50.280">
    <property type="entry name" value="Cobalamin-binding domain"/>
    <property type="match status" value="1"/>
</dbReference>
<dbReference type="GO" id="GO:0051539">
    <property type="term" value="F:4 iron, 4 sulfur cluster binding"/>
    <property type="evidence" value="ECO:0007669"/>
    <property type="project" value="UniProtKB-KW"/>
</dbReference>
<dbReference type="InterPro" id="IPR006158">
    <property type="entry name" value="Cobalamin-bd"/>
</dbReference>
<dbReference type="GO" id="GO:0003824">
    <property type="term" value="F:catalytic activity"/>
    <property type="evidence" value="ECO:0007669"/>
    <property type="project" value="InterPro"/>
</dbReference>
<dbReference type="SFLD" id="SFLDG01123">
    <property type="entry name" value="methyltransferase_(Class_B)"/>
    <property type="match status" value="1"/>
</dbReference>
<evidence type="ECO:0000256" key="3">
    <source>
        <dbReference type="ARBA" id="ARBA00022723"/>
    </source>
</evidence>
<dbReference type="Pfam" id="PF04055">
    <property type="entry name" value="Radical_SAM"/>
    <property type="match status" value="1"/>
</dbReference>
<dbReference type="Pfam" id="PF13311">
    <property type="entry name" value="DUF4080"/>
    <property type="match status" value="1"/>
</dbReference>
<dbReference type="InterPro" id="IPR006638">
    <property type="entry name" value="Elp3/MiaA/NifB-like_rSAM"/>
</dbReference>
<organism evidence="8 9">
    <name type="scientific">Clostridium collagenovorans DSM 3089</name>
    <dbReference type="NCBI Taxonomy" id="1121306"/>
    <lineage>
        <taxon>Bacteria</taxon>
        <taxon>Bacillati</taxon>
        <taxon>Bacillota</taxon>
        <taxon>Clostridia</taxon>
        <taxon>Eubacteriales</taxon>
        <taxon>Clostridiaceae</taxon>
        <taxon>Clostridium</taxon>
    </lineage>
</organism>
<dbReference type="AlphaFoldDB" id="A0A1M5TZM0"/>
<dbReference type="InterPro" id="IPR034466">
    <property type="entry name" value="Methyltransferase_Class_B"/>
</dbReference>
<comment type="cofactor">
    <cofactor evidence="1">
        <name>[4Fe-4S] cluster</name>
        <dbReference type="ChEBI" id="CHEBI:49883"/>
    </cofactor>
</comment>
<feature type="domain" description="B12-binding" evidence="6">
    <location>
        <begin position="1"/>
        <end position="133"/>
    </location>
</feature>
<dbReference type="GO" id="GO:0046872">
    <property type="term" value="F:metal ion binding"/>
    <property type="evidence" value="ECO:0007669"/>
    <property type="project" value="UniProtKB-KW"/>
</dbReference>
<dbReference type="PANTHER" id="PTHR43409:SF16">
    <property type="entry name" value="SLR0320 PROTEIN"/>
    <property type="match status" value="1"/>
</dbReference>
<evidence type="ECO:0000313" key="8">
    <source>
        <dbReference type="EMBL" id="SHH56050.1"/>
    </source>
</evidence>
<dbReference type="PROSITE" id="PS51918">
    <property type="entry name" value="RADICAL_SAM"/>
    <property type="match status" value="1"/>
</dbReference>
<keyword evidence="4" id="KW-0408">Iron</keyword>
<accession>A0A1M5TZM0</accession>
<dbReference type="PROSITE" id="PS51332">
    <property type="entry name" value="B12_BINDING"/>
    <property type="match status" value="1"/>
</dbReference>
<dbReference type="InterPro" id="IPR007197">
    <property type="entry name" value="rSAM"/>
</dbReference>
<dbReference type="InterPro" id="IPR023404">
    <property type="entry name" value="rSAM_horseshoe"/>
</dbReference>
<dbReference type="Pfam" id="PF02310">
    <property type="entry name" value="B12-binding"/>
    <property type="match status" value="1"/>
</dbReference>
<proteinExistence type="predicted"/>
<dbReference type="CDD" id="cd01335">
    <property type="entry name" value="Radical_SAM"/>
    <property type="match status" value="1"/>
</dbReference>
<dbReference type="InterPro" id="IPR036724">
    <property type="entry name" value="Cobalamin-bd_sf"/>
</dbReference>
<dbReference type="EMBL" id="FQXP01000003">
    <property type="protein sequence ID" value="SHH56050.1"/>
    <property type="molecule type" value="Genomic_DNA"/>
</dbReference>
<dbReference type="SUPFAM" id="SSF52242">
    <property type="entry name" value="Cobalamin (vitamin B12)-binding domain"/>
    <property type="match status" value="1"/>
</dbReference>
<evidence type="ECO:0000256" key="4">
    <source>
        <dbReference type="ARBA" id="ARBA00023004"/>
    </source>
</evidence>
<dbReference type="SFLD" id="SFLDG01082">
    <property type="entry name" value="B12-binding_domain_containing"/>
    <property type="match status" value="1"/>
</dbReference>
<keyword evidence="2" id="KW-0949">S-adenosyl-L-methionine</keyword>
<dbReference type="STRING" id="1121306.SAMN02745196_00780"/>
<dbReference type="SUPFAM" id="SSF102114">
    <property type="entry name" value="Radical SAM enzymes"/>
    <property type="match status" value="1"/>
</dbReference>